<dbReference type="PROSITE" id="PS52029">
    <property type="entry name" value="LD_TPASE"/>
    <property type="match status" value="1"/>
</dbReference>
<keyword evidence="5 7" id="KW-0573">Peptidoglycan synthesis</keyword>
<comment type="similarity">
    <text evidence="2">Belongs to the YkuD family.</text>
</comment>
<keyword evidence="3" id="KW-0808">Transferase</keyword>
<accession>A0A5R9IFU2</accession>
<proteinExistence type="inferred from homology"/>
<sequence length="240" mass="26848">MKKFYILLTLIAVLAICFYQYGRATWHPLVVKVMGKKTVSEVIDEYGPDARNKLKPIFNQKGVFYPPPKLSFVAFKDTDTLEVWAANDNESYTLITSYPVKAASGELGPKLEEGDRQVPEGIYKIVGFNPNSAYHLSMKLNYPNEFDTYHANHEGRTEPGTNIFIHGKASSIGCLAMGDEAIEELFTLVHDAGRSKTTVLISPTNPSLNSLEIPVDAPEWTAELYRQIESKYRAINPLKG</sequence>
<evidence type="ECO:0000256" key="4">
    <source>
        <dbReference type="ARBA" id="ARBA00022960"/>
    </source>
</evidence>
<evidence type="ECO:0000259" key="8">
    <source>
        <dbReference type="PROSITE" id="PS52029"/>
    </source>
</evidence>
<organism evidence="9 10">
    <name type="scientific">Thalassotalea litorea</name>
    <dbReference type="NCBI Taxonomy" id="2020715"/>
    <lineage>
        <taxon>Bacteria</taxon>
        <taxon>Pseudomonadati</taxon>
        <taxon>Pseudomonadota</taxon>
        <taxon>Gammaproteobacteria</taxon>
        <taxon>Alteromonadales</taxon>
        <taxon>Colwelliaceae</taxon>
        <taxon>Thalassotalea</taxon>
    </lineage>
</organism>
<evidence type="ECO:0000313" key="10">
    <source>
        <dbReference type="Proteomes" id="UP000307790"/>
    </source>
</evidence>
<dbReference type="EMBL" id="VCBC01000020">
    <property type="protein sequence ID" value="TLU61048.1"/>
    <property type="molecule type" value="Genomic_DNA"/>
</dbReference>
<gene>
    <name evidence="9" type="ORF">FE810_15805</name>
</gene>
<dbReference type="GO" id="GO:0016740">
    <property type="term" value="F:transferase activity"/>
    <property type="evidence" value="ECO:0007669"/>
    <property type="project" value="UniProtKB-KW"/>
</dbReference>
<keyword evidence="6 7" id="KW-0961">Cell wall biogenesis/degradation</keyword>
<comment type="caution">
    <text evidence="9">The sequence shown here is derived from an EMBL/GenBank/DDBJ whole genome shotgun (WGS) entry which is preliminary data.</text>
</comment>
<dbReference type="UniPathway" id="UPA00219"/>
<comment type="pathway">
    <text evidence="1 7">Cell wall biogenesis; peptidoglycan biosynthesis.</text>
</comment>
<feature type="active site" description="Proton donor/acceptor" evidence="7">
    <location>
        <position position="166"/>
    </location>
</feature>
<evidence type="ECO:0000256" key="3">
    <source>
        <dbReference type="ARBA" id="ARBA00022679"/>
    </source>
</evidence>
<dbReference type="SUPFAM" id="SSF141523">
    <property type="entry name" value="L,D-transpeptidase catalytic domain-like"/>
    <property type="match status" value="1"/>
</dbReference>
<feature type="domain" description="L,D-TPase catalytic" evidence="8">
    <location>
        <begin position="70"/>
        <end position="202"/>
    </location>
</feature>
<dbReference type="OrthoDB" id="9809748at2"/>
<dbReference type="PANTHER" id="PTHR36699:SF1">
    <property type="entry name" value="L,D-TRANSPEPTIDASE YAFK-RELATED"/>
    <property type="match status" value="1"/>
</dbReference>
<dbReference type="InterPro" id="IPR005490">
    <property type="entry name" value="LD_TPept_cat_dom"/>
</dbReference>
<name>A0A5R9IFU2_9GAMM</name>
<dbReference type="GO" id="GO:0009252">
    <property type="term" value="P:peptidoglycan biosynthetic process"/>
    <property type="evidence" value="ECO:0007669"/>
    <property type="project" value="UniProtKB-UniPathway"/>
</dbReference>
<dbReference type="Pfam" id="PF03734">
    <property type="entry name" value="YkuD"/>
    <property type="match status" value="1"/>
</dbReference>
<keyword evidence="4 7" id="KW-0133">Cell shape</keyword>
<dbReference type="GO" id="GO:0071555">
    <property type="term" value="P:cell wall organization"/>
    <property type="evidence" value="ECO:0007669"/>
    <property type="project" value="UniProtKB-UniRule"/>
</dbReference>
<dbReference type="RefSeq" id="WP_138321428.1">
    <property type="nucleotide sequence ID" value="NZ_VCBC01000020.1"/>
</dbReference>
<dbReference type="PANTHER" id="PTHR36699">
    <property type="entry name" value="LD-TRANSPEPTIDASE"/>
    <property type="match status" value="1"/>
</dbReference>
<evidence type="ECO:0000256" key="1">
    <source>
        <dbReference type="ARBA" id="ARBA00004752"/>
    </source>
</evidence>
<dbReference type="Proteomes" id="UP000307790">
    <property type="component" value="Unassembled WGS sequence"/>
</dbReference>
<dbReference type="AlphaFoldDB" id="A0A5R9IFU2"/>
<reference evidence="9 10" key="1">
    <citation type="submission" date="2019-05" db="EMBL/GenBank/DDBJ databases">
        <title>Genome sequences of Thalassotalea litorea 1K03283.</title>
        <authorList>
            <person name="Zhang D."/>
        </authorList>
    </citation>
    <scope>NUCLEOTIDE SEQUENCE [LARGE SCALE GENOMIC DNA]</scope>
    <source>
        <strain evidence="9 10">MCCC 1K03283</strain>
    </source>
</reference>
<evidence type="ECO:0000256" key="6">
    <source>
        <dbReference type="ARBA" id="ARBA00023316"/>
    </source>
</evidence>
<dbReference type="CDD" id="cd16913">
    <property type="entry name" value="YkuD_like"/>
    <property type="match status" value="1"/>
</dbReference>
<protein>
    <recommendedName>
        <fullName evidence="8">L,D-TPase catalytic domain-containing protein</fullName>
    </recommendedName>
</protein>
<evidence type="ECO:0000313" key="9">
    <source>
        <dbReference type="EMBL" id="TLU61048.1"/>
    </source>
</evidence>
<keyword evidence="10" id="KW-1185">Reference proteome</keyword>
<feature type="active site" description="Nucleophile" evidence="7">
    <location>
        <position position="174"/>
    </location>
</feature>
<dbReference type="GO" id="GO:0008360">
    <property type="term" value="P:regulation of cell shape"/>
    <property type="evidence" value="ECO:0007669"/>
    <property type="project" value="UniProtKB-UniRule"/>
</dbReference>
<dbReference type="InterPro" id="IPR038063">
    <property type="entry name" value="Transpep_catalytic_dom"/>
</dbReference>
<evidence type="ECO:0000256" key="2">
    <source>
        <dbReference type="ARBA" id="ARBA00005992"/>
    </source>
</evidence>
<evidence type="ECO:0000256" key="5">
    <source>
        <dbReference type="ARBA" id="ARBA00022984"/>
    </source>
</evidence>
<dbReference type="GO" id="GO:0004180">
    <property type="term" value="F:carboxypeptidase activity"/>
    <property type="evidence" value="ECO:0007669"/>
    <property type="project" value="UniProtKB-ARBA"/>
</dbReference>
<evidence type="ECO:0000256" key="7">
    <source>
        <dbReference type="PROSITE-ProRule" id="PRU01373"/>
    </source>
</evidence>